<evidence type="ECO:0000313" key="5">
    <source>
        <dbReference type="Proteomes" id="UP001326199"/>
    </source>
</evidence>
<dbReference type="SMART" id="SM00822">
    <property type="entry name" value="PKS_KR"/>
    <property type="match status" value="1"/>
</dbReference>
<dbReference type="PANTHER" id="PTHR24148:SF64">
    <property type="entry name" value="HETEROKARYON INCOMPATIBILITY DOMAIN-CONTAINING PROTEIN"/>
    <property type="match status" value="1"/>
</dbReference>
<feature type="region of interest" description="Disordered" evidence="2">
    <location>
        <begin position="380"/>
        <end position="443"/>
    </location>
</feature>
<evidence type="ECO:0000313" key="4">
    <source>
        <dbReference type="EMBL" id="KAK4674203.1"/>
    </source>
</evidence>
<organism evidence="4 5">
    <name type="scientific">Podospora pseudopauciseta</name>
    <dbReference type="NCBI Taxonomy" id="2093780"/>
    <lineage>
        <taxon>Eukaryota</taxon>
        <taxon>Fungi</taxon>
        <taxon>Dikarya</taxon>
        <taxon>Ascomycota</taxon>
        <taxon>Pezizomycotina</taxon>
        <taxon>Sordariomycetes</taxon>
        <taxon>Sordariomycetidae</taxon>
        <taxon>Sordariales</taxon>
        <taxon>Podosporaceae</taxon>
        <taxon>Podospora</taxon>
    </lineage>
</organism>
<dbReference type="InterPro" id="IPR010730">
    <property type="entry name" value="HET"/>
</dbReference>
<sequence length="1428" mass="159143">MGGQWSQFFPPKPTYTEADLGTQDGRVILITGGASGIGLEISTMLYRKNARVYIAGRSEKNARRAIQAIQAANPSSTGTLDFLHVELDDLRTIKSCADAFKAKESRLDLLFHNAGVSQPPLGSVSKQGVELQLATNCLGPFLLTQFLLPLLQQTASSAAPGSVRVIWTSSQMAELSAPKGGLIMDEIRSPPNDKGRNYTNSKTGNIFLSAELAHRHPASTSGIVSVSLNPGAAATNLFRHTPLLPYLAWPLMYTANLAAHTQLFAGISPDITVNNSGCYVVPFGRLADLRQDIVEGAKRKEEGGLGLAGEFWDWCEERTRDYMAAKGICTAHPFSAAFKSSRTVGSNVGLSCMSQSADILRHGFQVYVYVISAVASHSFLPKTPHPSPRSLTVSTQTRTRMQEEHLSKNGSEEEEAHDPSHPPTEISDQSGDQHDDNPLDDDNEIAAPREQLANILSSEQIESWRDTQALAYQLLLQSLHSANQSHEDLPPDIDAAIFDRISSQFHQNILASFNPAPEQPTQLPLEPKKVRDIRVLVTIGENVYRALTTFPGDLLLWELLGPKWQTRYALDFYVHAIISYAGDDLYRAIGGMLIFPLVTTLGGLNAIHFLLGLRQATSITWPDASSTKIPLAKLVEEYTLDLELEHWLKYLTASPFILVTLFLRATYETIRWIFPSIWLRLPAVSALTAGVCYHRMYNSQSTIAQSVAHWPRPVIREVRRFMVFILDLEASVRMHAVRLMCTFKTRGLGQYTYTPLDANNAEFRLLQLEPISGDNLVRCWLVSVPLGEHRSKEAYEAISYRWGNERRNFPIVIDGKRFLVTRTVFELLHALQTKDRGRYVWIDAICINQGHEHASADKPASVEDLDEKSNQVALMGTIYRNASRVIAWVGGTANGRGALSFINKTACRDPEAMDNFEYERITVELWPWTILTTWLRVIELFKQPYFRRMWMLQEVALGRKVVVKHGAEEADWDDISPLVNFMMGSDGEPFLHEPGFWTVWYNFPTTILGVKGAHVMSLVRNQVAGWNAEGNPRSEPVSQEWDQDRVGRLPLDTLLGLTTDLSASNIKDKIYAVLGLTQQETRQHINIEYDDTILPAGDLLRDSAKHILTGRHEPAERLGLAGWGFELSGLDADDDHIWAASPWSFIVLWMRRVLWWKAPASLLSLPSWVPHWTLSRFQLPAMEPIGYNAGAHGTKLFEEIPGRPNCIRASLSIVDEIELLGKPFLTVVELLERPTAFLNNIRAFVLEAKSFAAQLHRDALAREEPISEDGLVEALYRTIFCDYATGSLPPMDTSVLFQHVSTCEALLAAKGYPRQADGKAHEKLGFELGRSIGGKSFCVTKGGRFGIVPPRSRVGDSIVMAWGTPLPLVMRSALRHQELLLREPGKQAPIVGPLEGDEHVLMGGCYVHGVMLGELRPTEYPPEMVVLR</sequence>
<dbReference type="GeneID" id="87925380"/>
<dbReference type="InterPro" id="IPR052895">
    <property type="entry name" value="HetReg/Transcr_Mod"/>
</dbReference>
<dbReference type="Pfam" id="PF06985">
    <property type="entry name" value="HET"/>
    <property type="match status" value="1"/>
</dbReference>
<comment type="caution">
    <text evidence="4">The sequence shown here is derived from an EMBL/GenBank/DDBJ whole genome shotgun (WGS) entry which is preliminary data.</text>
</comment>
<keyword evidence="5" id="KW-1185">Reference proteome</keyword>
<dbReference type="Gene3D" id="3.40.50.720">
    <property type="entry name" value="NAD(P)-binding Rossmann-like Domain"/>
    <property type="match status" value="1"/>
</dbReference>
<dbReference type="InterPro" id="IPR057326">
    <property type="entry name" value="KR_dom"/>
</dbReference>
<evidence type="ECO:0000256" key="1">
    <source>
        <dbReference type="ARBA" id="ARBA00023002"/>
    </source>
</evidence>
<keyword evidence="1" id="KW-0560">Oxidoreductase</keyword>
<proteinExistence type="predicted"/>
<accession>A0ABR0I1H7</accession>
<dbReference type="RefSeq" id="XP_062771525.1">
    <property type="nucleotide sequence ID" value="XM_062905417.1"/>
</dbReference>
<evidence type="ECO:0000259" key="3">
    <source>
        <dbReference type="SMART" id="SM00822"/>
    </source>
</evidence>
<evidence type="ECO:0000256" key="2">
    <source>
        <dbReference type="SAM" id="MobiDB-lite"/>
    </source>
</evidence>
<dbReference type="Pfam" id="PF00106">
    <property type="entry name" value="adh_short"/>
    <property type="match status" value="1"/>
</dbReference>
<feature type="compositionally biased region" description="Basic and acidic residues" evidence="2">
    <location>
        <begin position="400"/>
        <end position="411"/>
    </location>
</feature>
<dbReference type="InterPro" id="IPR002347">
    <property type="entry name" value="SDR_fam"/>
</dbReference>
<reference evidence="4 5" key="1">
    <citation type="journal article" date="2023" name="bioRxiv">
        <title>High-quality genome assemblies of four members of thePodospora anserinaspecies complex.</title>
        <authorList>
            <person name="Ament-Velasquez S.L."/>
            <person name="Vogan A.A."/>
            <person name="Wallerman O."/>
            <person name="Hartmann F."/>
            <person name="Gautier V."/>
            <person name="Silar P."/>
            <person name="Giraud T."/>
            <person name="Johannesson H."/>
        </authorList>
    </citation>
    <scope>NUCLEOTIDE SEQUENCE [LARGE SCALE GENOMIC DNA]</scope>
    <source>
        <strain evidence="4 5">CBS 411.78</strain>
    </source>
</reference>
<name>A0ABR0I1H7_9PEZI</name>
<protein>
    <recommendedName>
        <fullName evidence="3">Ketoreductase domain-containing protein</fullName>
    </recommendedName>
</protein>
<dbReference type="SUPFAM" id="SSF51735">
    <property type="entry name" value="NAD(P)-binding Rossmann-fold domains"/>
    <property type="match status" value="1"/>
</dbReference>
<dbReference type="EMBL" id="JAFFHB010000001">
    <property type="protein sequence ID" value="KAK4674203.1"/>
    <property type="molecule type" value="Genomic_DNA"/>
</dbReference>
<dbReference type="InterPro" id="IPR036291">
    <property type="entry name" value="NAD(P)-bd_dom_sf"/>
</dbReference>
<gene>
    <name evidence="4" type="ORF">QC763_0021950</name>
</gene>
<dbReference type="Proteomes" id="UP001326199">
    <property type="component" value="Unassembled WGS sequence"/>
</dbReference>
<dbReference type="PRINTS" id="PR00081">
    <property type="entry name" value="GDHRDH"/>
</dbReference>
<feature type="domain" description="Ketoreductase" evidence="3">
    <location>
        <begin position="26"/>
        <end position="233"/>
    </location>
</feature>
<feature type="compositionally biased region" description="Polar residues" evidence="2">
    <location>
        <begin position="389"/>
        <end position="399"/>
    </location>
</feature>
<dbReference type="PANTHER" id="PTHR24148">
    <property type="entry name" value="ANKYRIN REPEAT DOMAIN-CONTAINING PROTEIN 39 HOMOLOG-RELATED"/>
    <property type="match status" value="1"/>
</dbReference>